<dbReference type="RefSeq" id="WP_093198650.1">
    <property type="nucleotide sequence ID" value="NZ_JACAOW010000008.1"/>
</dbReference>
<protein>
    <recommendedName>
        <fullName evidence="3">Lipoprotein</fullName>
    </recommendedName>
</protein>
<accession>A0ABU1CMF3</accession>
<dbReference type="GeneID" id="93511384"/>
<gene>
    <name evidence="1" type="ORF">RCO22_05700</name>
</gene>
<keyword evidence="2" id="KW-1185">Reference proteome</keyword>
<comment type="caution">
    <text evidence="1">The sequence shown here is derived from an EMBL/GenBank/DDBJ whole genome shotgun (WGS) entry which is preliminary data.</text>
</comment>
<sequence>MTALIVLRKLSLIAVFYSLVALLAGCVSPSDLRTNTPTISATTKKDPKKYALCVFPQWQDARSEATMSETENGYRLVIGAMQLTDELLEIKKTPAGSAVAFYQRVAWMPGVGRTAIEAAVRNCL</sequence>
<reference evidence="1 2" key="1">
    <citation type="journal article" date="2023" name="Microbiol. Resour. Announc.">
        <title>Whole-genome sequence of Pseudomonas yamanorum OLsAu1 isolated from the edible ectomycorrhizal mushroom Lactarius sp. section Deliciosi.</title>
        <authorList>
            <person name="Ramirez-Mendoza R."/>
            <person name="Angeles-Argaiz R.E."/>
            <person name="Hernandez-Oaxaca D."/>
            <person name="Aguirre-Beltran L."/>
            <person name="Almaraz-Suarez J."/>
            <person name="Perez-Moreno J."/>
        </authorList>
    </citation>
    <scope>NUCLEOTIDE SEQUENCE [LARGE SCALE GENOMIC DNA]</scope>
    <source>
        <strain evidence="1 2">OLsAu1</strain>
    </source>
</reference>
<dbReference type="Proteomes" id="UP001224477">
    <property type="component" value="Unassembled WGS sequence"/>
</dbReference>
<dbReference type="EMBL" id="JAVGXC010000003">
    <property type="protein sequence ID" value="MDR0188425.1"/>
    <property type="molecule type" value="Genomic_DNA"/>
</dbReference>
<evidence type="ECO:0000313" key="2">
    <source>
        <dbReference type="Proteomes" id="UP001224477"/>
    </source>
</evidence>
<evidence type="ECO:0008006" key="3">
    <source>
        <dbReference type="Google" id="ProtNLM"/>
    </source>
</evidence>
<evidence type="ECO:0000313" key="1">
    <source>
        <dbReference type="EMBL" id="MDR0188425.1"/>
    </source>
</evidence>
<organism evidence="1 2">
    <name type="scientific">Pseudomonas yamanorum</name>
    <dbReference type="NCBI Taxonomy" id="515393"/>
    <lineage>
        <taxon>Bacteria</taxon>
        <taxon>Pseudomonadati</taxon>
        <taxon>Pseudomonadota</taxon>
        <taxon>Gammaproteobacteria</taxon>
        <taxon>Pseudomonadales</taxon>
        <taxon>Pseudomonadaceae</taxon>
        <taxon>Pseudomonas</taxon>
    </lineage>
</organism>
<name>A0ABU1CMF3_9PSED</name>
<proteinExistence type="predicted"/>